<sequence length="195" mass="20843">MPKITGPTVVEHRAAQHRALLDAAEKLINDSGGEVPTLTEVAEAMGLARSSVYLYVKSRKDLIVQLLLDVIPNWTGGITAAMDAVGDDPVARLKVYIDETFRLFIEGDHGPLMVAAQHVPESFMDPDVQEAHGALDPIVESLLREMGGDVAVASRALIDAAIQRGAELVKAGGAGEETIRETLHRMARGVVTDDG</sequence>
<reference evidence="4 5" key="1">
    <citation type="submission" date="2020-04" db="EMBL/GenBank/DDBJ databases">
        <authorList>
            <person name="Hitch T.C.A."/>
            <person name="Wylensek D."/>
            <person name="Clavel T."/>
        </authorList>
    </citation>
    <scope>NUCLEOTIDE SEQUENCE [LARGE SCALE GENOMIC DNA]</scope>
    <source>
        <strain evidence="4 5">BL-383-APC-2I</strain>
    </source>
</reference>
<dbReference type="GeneID" id="95319976"/>
<dbReference type="SUPFAM" id="SSF46689">
    <property type="entry name" value="Homeodomain-like"/>
    <property type="match status" value="1"/>
</dbReference>
<dbReference type="Proteomes" id="UP000589552">
    <property type="component" value="Unassembled WGS sequence"/>
</dbReference>
<evidence type="ECO:0000313" key="4">
    <source>
        <dbReference type="EMBL" id="NMF09941.1"/>
    </source>
</evidence>
<dbReference type="GO" id="GO:0003700">
    <property type="term" value="F:DNA-binding transcription factor activity"/>
    <property type="evidence" value="ECO:0007669"/>
    <property type="project" value="TreeGrafter"/>
</dbReference>
<proteinExistence type="predicted"/>
<keyword evidence="1 2" id="KW-0238">DNA-binding</keyword>
<dbReference type="InterPro" id="IPR001647">
    <property type="entry name" value="HTH_TetR"/>
</dbReference>
<evidence type="ECO:0000256" key="2">
    <source>
        <dbReference type="PROSITE-ProRule" id="PRU00335"/>
    </source>
</evidence>
<dbReference type="PRINTS" id="PR00455">
    <property type="entry name" value="HTHTETR"/>
</dbReference>
<evidence type="ECO:0000256" key="1">
    <source>
        <dbReference type="ARBA" id="ARBA00023125"/>
    </source>
</evidence>
<accession>A0A7X9SXM0</accession>
<dbReference type="PANTHER" id="PTHR30055">
    <property type="entry name" value="HTH-TYPE TRANSCRIPTIONAL REGULATOR RUTR"/>
    <property type="match status" value="1"/>
</dbReference>
<protein>
    <submittedName>
        <fullName evidence="4">TetR/AcrR family transcriptional regulator</fullName>
    </submittedName>
</protein>
<dbReference type="InterPro" id="IPR050109">
    <property type="entry name" value="HTH-type_TetR-like_transc_reg"/>
</dbReference>
<feature type="DNA-binding region" description="H-T-H motif" evidence="2">
    <location>
        <begin position="37"/>
        <end position="56"/>
    </location>
</feature>
<organism evidence="4 5">
    <name type="scientific">Corynebacterium xerosis</name>
    <dbReference type="NCBI Taxonomy" id="1725"/>
    <lineage>
        <taxon>Bacteria</taxon>
        <taxon>Bacillati</taxon>
        <taxon>Actinomycetota</taxon>
        <taxon>Actinomycetes</taxon>
        <taxon>Mycobacteriales</taxon>
        <taxon>Corynebacteriaceae</taxon>
        <taxon>Corynebacterium</taxon>
    </lineage>
</organism>
<dbReference type="EMBL" id="JABAGA010000006">
    <property type="protein sequence ID" value="NMF09941.1"/>
    <property type="molecule type" value="Genomic_DNA"/>
</dbReference>
<dbReference type="AlphaFoldDB" id="A0A7X9SXM0"/>
<evidence type="ECO:0000259" key="3">
    <source>
        <dbReference type="PROSITE" id="PS50977"/>
    </source>
</evidence>
<dbReference type="GO" id="GO:0000976">
    <property type="term" value="F:transcription cis-regulatory region binding"/>
    <property type="evidence" value="ECO:0007669"/>
    <property type="project" value="TreeGrafter"/>
</dbReference>
<dbReference type="PROSITE" id="PS50977">
    <property type="entry name" value="HTH_TETR_2"/>
    <property type="match status" value="1"/>
</dbReference>
<dbReference type="PANTHER" id="PTHR30055:SF226">
    <property type="entry name" value="HTH-TYPE TRANSCRIPTIONAL REGULATOR PKSA"/>
    <property type="match status" value="1"/>
</dbReference>
<dbReference type="Gene3D" id="1.10.357.10">
    <property type="entry name" value="Tetracycline Repressor, domain 2"/>
    <property type="match status" value="1"/>
</dbReference>
<evidence type="ECO:0000313" key="5">
    <source>
        <dbReference type="Proteomes" id="UP000589552"/>
    </source>
</evidence>
<gene>
    <name evidence="4" type="ORF">HF852_10095</name>
</gene>
<dbReference type="RefSeq" id="WP_113570117.1">
    <property type="nucleotide sequence ID" value="NZ_DYUU01000095.1"/>
</dbReference>
<dbReference type="Pfam" id="PF00440">
    <property type="entry name" value="TetR_N"/>
    <property type="match status" value="1"/>
</dbReference>
<dbReference type="InterPro" id="IPR009057">
    <property type="entry name" value="Homeodomain-like_sf"/>
</dbReference>
<name>A0A7X9SXM0_9CORY</name>
<feature type="domain" description="HTH tetR-type" evidence="3">
    <location>
        <begin position="14"/>
        <end position="74"/>
    </location>
</feature>
<comment type="caution">
    <text evidence="4">The sequence shown here is derived from an EMBL/GenBank/DDBJ whole genome shotgun (WGS) entry which is preliminary data.</text>
</comment>